<gene>
    <name evidence="3" type="ORF">SAMN04487995_5030</name>
</gene>
<proteinExistence type="predicted"/>
<evidence type="ECO:0000259" key="1">
    <source>
        <dbReference type="Pfam" id="PF04773"/>
    </source>
</evidence>
<dbReference type="PANTHER" id="PTHR30273:SF2">
    <property type="entry name" value="PROTEIN FECR"/>
    <property type="match status" value="1"/>
</dbReference>
<dbReference type="OrthoDB" id="1523489at2"/>
<dbReference type="EMBL" id="FNXY01000008">
    <property type="protein sequence ID" value="SEJ49906.1"/>
    <property type="molecule type" value="Genomic_DNA"/>
</dbReference>
<dbReference type="Gene3D" id="3.55.50.30">
    <property type="match status" value="1"/>
</dbReference>
<accession>A0A1H6ZB06</accession>
<dbReference type="InterPro" id="IPR032508">
    <property type="entry name" value="FecR_C"/>
</dbReference>
<dbReference type="Proteomes" id="UP000199532">
    <property type="component" value="Unassembled WGS sequence"/>
</dbReference>
<evidence type="ECO:0000259" key="2">
    <source>
        <dbReference type="Pfam" id="PF16344"/>
    </source>
</evidence>
<dbReference type="Pfam" id="PF16344">
    <property type="entry name" value="FecR_C"/>
    <property type="match status" value="1"/>
</dbReference>
<dbReference type="AlphaFoldDB" id="A0A1H6ZB06"/>
<dbReference type="PANTHER" id="PTHR30273">
    <property type="entry name" value="PERIPLASMIC SIGNAL SENSOR AND SIGMA FACTOR ACTIVATOR FECR-RELATED"/>
    <property type="match status" value="1"/>
</dbReference>
<name>A0A1H6ZB06_9BACT</name>
<sequence length="382" mass="43442">MKHDPYSLTELIRNDDFIAWVRQPDEMNEARWRQFLQQHPKKKQTVESARRYIIFMGEDTGKAQPTSEQSEKMWKAVEKHLRGELVEEQEENEEDTEPEPGNVISGWRWVRIAASAALIAGMASFSYWYYTNQPGHSDQFSLYANERSIEKLIEKNNDTDKPMLVLLPDGSSVVLQPESSLSYVNTINAKTREVTLKGRAFFEIVKNPEKPFLVYTFGLATKVLGTSFLIDAPENGRDIKVEVTTGKVSVFSLDDSQTSENRINSTELKGFIINPTEKITFSREDGKLTKTVVGVDEKKQENDISSQSFMFDETPVSEVFLALEKAYNIRIFYNREQMGSCPLNATLVGQPIYEKLSVICNALDAEFEIKDNLVTITGQGCK</sequence>
<dbReference type="InterPro" id="IPR012373">
    <property type="entry name" value="Ferrdict_sens_TM"/>
</dbReference>
<reference evidence="3 4" key="1">
    <citation type="submission" date="2016-10" db="EMBL/GenBank/DDBJ databases">
        <authorList>
            <person name="de Groot N.N."/>
        </authorList>
    </citation>
    <scope>NUCLEOTIDE SEQUENCE [LARGE SCALE GENOMIC DNA]</scope>
    <source>
        <strain evidence="3 4">DSM 19938</strain>
    </source>
</reference>
<dbReference type="GO" id="GO:0016989">
    <property type="term" value="F:sigma factor antagonist activity"/>
    <property type="evidence" value="ECO:0007669"/>
    <property type="project" value="TreeGrafter"/>
</dbReference>
<organism evidence="3 4">
    <name type="scientific">Dyadobacter koreensis</name>
    <dbReference type="NCBI Taxonomy" id="408657"/>
    <lineage>
        <taxon>Bacteria</taxon>
        <taxon>Pseudomonadati</taxon>
        <taxon>Bacteroidota</taxon>
        <taxon>Cytophagia</taxon>
        <taxon>Cytophagales</taxon>
        <taxon>Spirosomataceae</taxon>
        <taxon>Dyadobacter</taxon>
    </lineage>
</organism>
<protein>
    <submittedName>
        <fullName evidence="3">FecR family protein</fullName>
    </submittedName>
</protein>
<evidence type="ECO:0000313" key="3">
    <source>
        <dbReference type="EMBL" id="SEJ49906.1"/>
    </source>
</evidence>
<feature type="domain" description="Protein FecR C-terminal" evidence="2">
    <location>
        <begin position="309"/>
        <end position="376"/>
    </location>
</feature>
<dbReference type="Pfam" id="PF04773">
    <property type="entry name" value="FecR"/>
    <property type="match status" value="1"/>
</dbReference>
<dbReference type="RefSeq" id="WP_090339621.1">
    <property type="nucleotide sequence ID" value="NZ_FNXY01000008.1"/>
</dbReference>
<dbReference type="STRING" id="408657.SAMN04487995_5030"/>
<dbReference type="Gene3D" id="2.60.120.1440">
    <property type="match status" value="1"/>
</dbReference>
<dbReference type="InterPro" id="IPR006860">
    <property type="entry name" value="FecR"/>
</dbReference>
<evidence type="ECO:0000313" key="4">
    <source>
        <dbReference type="Proteomes" id="UP000199532"/>
    </source>
</evidence>
<keyword evidence="4" id="KW-1185">Reference proteome</keyword>
<feature type="domain" description="FecR protein" evidence="1">
    <location>
        <begin position="164"/>
        <end position="248"/>
    </location>
</feature>